<dbReference type="EMBL" id="VSRR010001083">
    <property type="protein sequence ID" value="MPC22389.1"/>
    <property type="molecule type" value="Genomic_DNA"/>
</dbReference>
<gene>
    <name evidence="2" type="ORF">E2C01_015403</name>
</gene>
<accession>A0A5B7DMS7</accession>
<evidence type="ECO:0000313" key="3">
    <source>
        <dbReference type="Proteomes" id="UP000324222"/>
    </source>
</evidence>
<comment type="caution">
    <text evidence="2">The sequence shown here is derived from an EMBL/GenBank/DDBJ whole genome shotgun (WGS) entry which is preliminary data.</text>
</comment>
<evidence type="ECO:0000313" key="2">
    <source>
        <dbReference type="EMBL" id="MPC22389.1"/>
    </source>
</evidence>
<feature type="region of interest" description="Disordered" evidence="1">
    <location>
        <begin position="41"/>
        <end position="61"/>
    </location>
</feature>
<evidence type="ECO:0000256" key="1">
    <source>
        <dbReference type="SAM" id="MobiDB-lite"/>
    </source>
</evidence>
<sequence length="99" mass="10798">MNNVTRQNSTSFMECSRKVEQPCTQRCIHYEEYCLVPTGDSASVKRATPSSSTSDSGLAGTTTLTGLGELVEAQNFLGHSTIEQPASLIKEVLYDLPIR</sequence>
<feature type="compositionally biased region" description="Low complexity" evidence="1">
    <location>
        <begin position="50"/>
        <end position="61"/>
    </location>
</feature>
<proteinExistence type="predicted"/>
<name>A0A5B7DMS7_PORTR</name>
<keyword evidence="3" id="KW-1185">Reference proteome</keyword>
<protein>
    <submittedName>
        <fullName evidence="2">Uncharacterized protein</fullName>
    </submittedName>
</protein>
<dbReference type="Proteomes" id="UP000324222">
    <property type="component" value="Unassembled WGS sequence"/>
</dbReference>
<dbReference type="AlphaFoldDB" id="A0A5B7DMS7"/>
<organism evidence="2 3">
    <name type="scientific">Portunus trituberculatus</name>
    <name type="common">Swimming crab</name>
    <name type="synonym">Neptunus trituberculatus</name>
    <dbReference type="NCBI Taxonomy" id="210409"/>
    <lineage>
        <taxon>Eukaryota</taxon>
        <taxon>Metazoa</taxon>
        <taxon>Ecdysozoa</taxon>
        <taxon>Arthropoda</taxon>
        <taxon>Crustacea</taxon>
        <taxon>Multicrustacea</taxon>
        <taxon>Malacostraca</taxon>
        <taxon>Eumalacostraca</taxon>
        <taxon>Eucarida</taxon>
        <taxon>Decapoda</taxon>
        <taxon>Pleocyemata</taxon>
        <taxon>Brachyura</taxon>
        <taxon>Eubrachyura</taxon>
        <taxon>Portunoidea</taxon>
        <taxon>Portunidae</taxon>
        <taxon>Portuninae</taxon>
        <taxon>Portunus</taxon>
    </lineage>
</organism>
<reference evidence="2 3" key="1">
    <citation type="submission" date="2019-05" db="EMBL/GenBank/DDBJ databases">
        <title>Another draft genome of Portunus trituberculatus and its Hox gene families provides insights of decapod evolution.</title>
        <authorList>
            <person name="Jeong J.-H."/>
            <person name="Song I."/>
            <person name="Kim S."/>
            <person name="Choi T."/>
            <person name="Kim D."/>
            <person name="Ryu S."/>
            <person name="Kim W."/>
        </authorList>
    </citation>
    <scope>NUCLEOTIDE SEQUENCE [LARGE SCALE GENOMIC DNA]</scope>
    <source>
        <tissue evidence="2">Muscle</tissue>
    </source>
</reference>